<dbReference type="EMBL" id="MHJD01000020">
    <property type="protein sequence ID" value="OGY62288.1"/>
    <property type="molecule type" value="Genomic_DNA"/>
</dbReference>
<sequence length="112" mass="12455">MQNDIREARPSTLGVAHMREEHRNAFASVVAEVGGFTFDQDSSTARLELGATEVVASAHSDDKHEFFKVTTRTKSEIRGVTADSEDILHPDRFRRVLEERKRRALATATGGT</sequence>
<protein>
    <submittedName>
        <fullName evidence="1">Uncharacterized protein</fullName>
    </submittedName>
</protein>
<accession>A0A1G1ZCB0</accession>
<evidence type="ECO:0000313" key="1">
    <source>
        <dbReference type="EMBL" id="OGY62288.1"/>
    </source>
</evidence>
<dbReference type="AlphaFoldDB" id="A0A1G1ZCB0"/>
<organism evidence="1 2">
    <name type="scientific">Candidatus Colwellbacteria bacterium RIFCSPLOWO2_12_FULL_46_17</name>
    <dbReference type="NCBI Taxonomy" id="1797695"/>
    <lineage>
        <taxon>Bacteria</taxon>
        <taxon>Candidatus Colwelliibacteriota</taxon>
    </lineage>
</organism>
<comment type="caution">
    <text evidence="1">The sequence shown here is derived from an EMBL/GenBank/DDBJ whole genome shotgun (WGS) entry which is preliminary data.</text>
</comment>
<gene>
    <name evidence="1" type="ORF">A3G58_01315</name>
</gene>
<dbReference type="Proteomes" id="UP000177801">
    <property type="component" value="Unassembled WGS sequence"/>
</dbReference>
<reference evidence="1 2" key="1">
    <citation type="journal article" date="2016" name="Nat. Commun.">
        <title>Thousands of microbial genomes shed light on interconnected biogeochemical processes in an aquifer system.</title>
        <authorList>
            <person name="Anantharaman K."/>
            <person name="Brown C.T."/>
            <person name="Hug L.A."/>
            <person name="Sharon I."/>
            <person name="Castelle C.J."/>
            <person name="Probst A.J."/>
            <person name="Thomas B.C."/>
            <person name="Singh A."/>
            <person name="Wilkins M.J."/>
            <person name="Karaoz U."/>
            <person name="Brodie E.L."/>
            <person name="Williams K.H."/>
            <person name="Hubbard S.S."/>
            <person name="Banfield J.F."/>
        </authorList>
    </citation>
    <scope>NUCLEOTIDE SEQUENCE [LARGE SCALE GENOMIC DNA]</scope>
</reference>
<name>A0A1G1ZCB0_9BACT</name>
<evidence type="ECO:0000313" key="2">
    <source>
        <dbReference type="Proteomes" id="UP000177801"/>
    </source>
</evidence>
<proteinExistence type="predicted"/>